<dbReference type="InterPro" id="IPR015813">
    <property type="entry name" value="Pyrv/PenolPyrv_kinase-like_dom"/>
</dbReference>
<keyword evidence="1" id="KW-0479">Metal-binding</keyword>
<evidence type="ECO:0000256" key="1">
    <source>
        <dbReference type="ARBA" id="ARBA00022723"/>
    </source>
</evidence>
<proteinExistence type="predicted"/>
<protein>
    <recommendedName>
        <fullName evidence="3">3-methyl-2-oxobutanoate hydroxymethyltransferase</fullName>
    </recommendedName>
</protein>
<name>F4MUN0_YEREN</name>
<evidence type="ECO:0008006" key="3">
    <source>
        <dbReference type="Google" id="ProtNLM"/>
    </source>
</evidence>
<sequence>MKATMSHLRQWKLEKRKFATLTAYDASFAQLFAEQGLRFCWWVIRSV</sequence>
<dbReference type="EMBL" id="FR718500">
    <property type="protein sequence ID" value="CBX69538.1"/>
    <property type="molecule type" value="Genomic_DNA"/>
</dbReference>
<accession>F4MUN0</accession>
<dbReference type="Gene3D" id="3.20.20.60">
    <property type="entry name" value="Phosphoenolpyruvate-binding domains"/>
    <property type="match status" value="1"/>
</dbReference>
<reference evidence="2" key="1">
    <citation type="journal article" date="2011" name="BMC Genomics">
        <title>Shotgun sequencing of Yersinia enterocolitica strain W22703 (biotype 2, serotype O:9): genomic evidence for oscillation between invertebrates and mammals.</title>
        <authorList>
            <person name="Fuchs T.M."/>
            <person name="Brandt K."/>
            <person name="Starke M."/>
            <person name="Rattei T."/>
        </authorList>
    </citation>
    <scope>NUCLEOTIDE SEQUENCE</scope>
</reference>
<keyword evidence="2" id="KW-0808">Transferase</keyword>
<dbReference type="SUPFAM" id="SSF51621">
    <property type="entry name" value="Phosphoenolpyruvate/pyruvate domain"/>
    <property type="match status" value="1"/>
</dbReference>
<dbReference type="GO" id="GO:0046872">
    <property type="term" value="F:metal ion binding"/>
    <property type="evidence" value="ECO:0007669"/>
    <property type="project" value="UniProtKB-KW"/>
</dbReference>
<dbReference type="GO" id="GO:0016740">
    <property type="term" value="F:transferase activity"/>
    <property type="evidence" value="ECO:0007669"/>
    <property type="project" value="UniProtKB-KW"/>
</dbReference>
<dbReference type="AlphaFoldDB" id="F4MUN0"/>
<evidence type="ECO:0000313" key="2">
    <source>
        <dbReference type="EMBL" id="CBX69538.1"/>
    </source>
</evidence>
<organism evidence="2">
    <name type="scientific">Yersinia enterocolitica W22703</name>
    <dbReference type="NCBI Taxonomy" id="913028"/>
    <lineage>
        <taxon>Bacteria</taxon>
        <taxon>Pseudomonadati</taxon>
        <taxon>Pseudomonadota</taxon>
        <taxon>Gammaproteobacteria</taxon>
        <taxon>Enterobacterales</taxon>
        <taxon>Yersiniaceae</taxon>
        <taxon>Yersinia</taxon>
    </lineage>
</organism>
<gene>
    <name evidence="2" type="ORF">YEW_GT29320</name>
</gene>
<dbReference type="InterPro" id="IPR040442">
    <property type="entry name" value="Pyrv_kinase-like_dom_sf"/>
</dbReference>